<accession>A0A2P2QDK0</accession>
<proteinExistence type="predicted"/>
<evidence type="ECO:0000313" key="1">
    <source>
        <dbReference type="EMBL" id="MBX65093.1"/>
    </source>
</evidence>
<sequence>MNWISSSDKSVMHVPLVSVGSISRLKVAQPTRF</sequence>
<dbReference type="EMBL" id="GGEC01084609">
    <property type="protein sequence ID" value="MBX65093.1"/>
    <property type="molecule type" value="Transcribed_RNA"/>
</dbReference>
<name>A0A2P2QDK0_RHIMU</name>
<organism evidence="1">
    <name type="scientific">Rhizophora mucronata</name>
    <name type="common">Asiatic mangrove</name>
    <dbReference type="NCBI Taxonomy" id="61149"/>
    <lineage>
        <taxon>Eukaryota</taxon>
        <taxon>Viridiplantae</taxon>
        <taxon>Streptophyta</taxon>
        <taxon>Embryophyta</taxon>
        <taxon>Tracheophyta</taxon>
        <taxon>Spermatophyta</taxon>
        <taxon>Magnoliopsida</taxon>
        <taxon>eudicotyledons</taxon>
        <taxon>Gunneridae</taxon>
        <taxon>Pentapetalae</taxon>
        <taxon>rosids</taxon>
        <taxon>fabids</taxon>
        <taxon>Malpighiales</taxon>
        <taxon>Rhizophoraceae</taxon>
        <taxon>Rhizophora</taxon>
    </lineage>
</organism>
<dbReference type="AlphaFoldDB" id="A0A2P2QDK0"/>
<protein>
    <submittedName>
        <fullName evidence="1">Uncharacterized protein</fullName>
    </submittedName>
</protein>
<reference evidence="1" key="1">
    <citation type="submission" date="2018-02" db="EMBL/GenBank/DDBJ databases">
        <title>Rhizophora mucronata_Transcriptome.</title>
        <authorList>
            <person name="Meera S.P."/>
            <person name="Sreeshan A."/>
            <person name="Augustine A."/>
        </authorList>
    </citation>
    <scope>NUCLEOTIDE SEQUENCE</scope>
    <source>
        <tissue evidence="1">Leaf</tissue>
    </source>
</reference>